<evidence type="ECO:0000313" key="8">
    <source>
        <dbReference type="EMBL" id="KTD35210.1"/>
    </source>
</evidence>
<evidence type="ECO:0000256" key="4">
    <source>
        <dbReference type="SAM" id="Phobius"/>
    </source>
</evidence>
<evidence type="ECO:0000313" key="9">
    <source>
        <dbReference type="EMBL" id="STX62668.1"/>
    </source>
</evidence>
<dbReference type="Proteomes" id="UP000254040">
    <property type="component" value="Unassembled WGS sequence"/>
</dbReference>
<feature type="domain" description="Multidrug resistance protein MdtA-like beta-barrel" evidence="6">
    <location>
        <begin position="213"/>
        <end position="302"/>
    </location>
</feature>
<gene>
    <name evidence="9" type="primary">bepF_2</name>
    <name evidence="8" type="ORF">Lmor_0657</name>
    <name evidence="9" type="ORF">NCTC12239_01605</name>
</gene>
<protein>
    <submittedName>
        <fullName evidence="9">RND multidrug efflux membrane fusion protein</fullName>
    </submittedName>
</protein>
<dbReference type="Pfam" id="PF25967">
    <property type="entry name" value="RND-MFP_C"/>
    <property type="match status" value="1"/>
</dbReference>
<dbReference type="RefSeq" id="WP_028383501.1">
    <property type="nucleotide sequence ID" value="NZ_CAAAJG010000021.1"/>
</dbReference>
<proteinExistence type="inferred from homology"/>
<dbReference type="SUPFAM" id="SSF111369">
    <property type="entry name" value="HlyD-like secretion proteins"/>
    <property type="match status" value="1"/>
</dbReference>
<dbReference type="InterPro" id="IPR058625">
    <property type="entry name" value="MdtA-like_BSH"/>
</dbReference>
<keyword evidence="4" id="KW-1133">Transmembrane helix</keyword>
<dbReference type="PANTHER" id="PTHR30158:SF24">
    <property type="entry name" value="HLYD FAMILY SECRETION PROTEIN"/>
    <property type="match status" value="1"/>
</dbReference>
<keyword evidence="10" id="KW-1185">Reference proteome</keyword>
<keyword evidence="4" id="KW-0812">Transmembrane</keyword>
<dbReference type="NCBIfam" id="TIGR01730">
    <property type="entry name" value="RND_mfp"/>
    <property type="match status" value="1"/>
</dbReference>
<feature type="domain" description="Multidrug resistance protein MdtA-like barrel-sandwich hybrid" evidence="5">
    <location>
        <begin position="66"/>
        <end position="208"/>
    </location>
</feature>
<dbReference type="PANTHER" id="PTHR30158">
    <property type="entry name" value="ACRA/E-RELATED COMPONENT OF DRUG EFFLUX TRANSPORTER"/>
    <property type="match status" value="1"/>
</dbReference>
<dbReference type="InterPro" id="IPR058626">
    <property type="entry name" value="MdtA-like_b-barrel"/>
</dbReference>
<evidence type="ECO:0000256" key="2">
    <source>
        <dbReference type="ARBA" id="ARBA00009477"/>
    </source>
</evidence>
<feature type="transmembrane region" description="Helical" evidence="4">
    <location>
        <begin position="9"/>
        <end position="27"/>
    </location>
</feature>
<evidence type="ECO:0000313" key="10">
    <source>
        <dbReference type="Proteomes" id="UP000054985"/>
    </source>
</evidence>
<evidence type="ECO:0000259" key="6">
    <source>
        <dbReference type="Pfam" id="PF25944"/>
    </source>
</evidence>
<feature type="coiled-coil region" evidence="3">
    <location>
        <begin position="145"/>
        <end position="172"/>
    </location>
</feature>
<dbReference type="EMBL" id="LNYN01000014">
    <property type="protein sequence ID" value="KTD35210.1"/>
    <property type="molecule type" value="Genomic_DNA"/>
</dbReference>
<reference evidence="9 11" key="2">
    <citation type="submission" date="2018-06" db="EMBL/GenBank/DDBJ databases">
        <authorList>
            <consortium name="Pathogen Informatics"/>
            <person name="Doyle S."/>
        </authorList>
    </citation>
    <scope>NUCLEOTIDE SEQUENCE [LARGE SCALE GENOMIC DNA]</scope>
    <source>
        <strain evidence="9 11">NCTC12239</strain>
    </source>
</reference>
<dbReference type="GO" id="GO:0046677">
    <property type="term" value="P:response to antibiotic"/>
    <property type="evidence" value="ECO:0007669"/>
    <property type="project" value="TreeGrafter"/>
</dbReference>
<keyword evidence="4" id="KW-0472">Membrane</keyword>
<comment type="similarity">
    <text evidence="2">Belongs to the membrane fusion protein (MFP) (TC 8.A.1) family.</text>
</comment>
<organism evidence="9 11">
    <name type="scientific">Legionella moravica</name>
    <dbReference type="NCBI Taxonomy" id="39962"/>
    <lineage>
        <taxon>Bacteria</taxon>
        <taxon>Pseudomonadati</taxon>
        <taxon>Pseudomonadota</taxon>
        <taxon>Gammaproteobacteria</taxon>
        <taxon>Legionellales</taxon>
        <taxon>Legionellaceae</taxon>
        <taxon>Legionella</taxon>
    </lineage>
</organism>
<dbReference type="Gene3D" id="1.10.287.470">
    <property type="entry name" value="Helix hairpin bin"/>
    <property type="match status" value="1"/>
</dbReference>
<dbReference type="InterPro" id="IPR006143">
    <property type="entry name" value="RND_pump_MFP"/>
</dbReference>
<dbReference type="Pfam" id="PF25917">
    <property type="entry name" value="BSH_RND"/>
    <property type="match status" value="1"/>
</dbReference>
<reference evidence="8 10" key="1">
    <citation type="submission" date="2015-11" db="EMBL/GenBank/DDBJ databases">
        <title>Genomic analysis of 38 Legionella species identifies large and diverse effector repertoires.</title>
        <authorList>
            <person name="Burstein D."/>
            <person name="Amaro F."/>
            <person name="Zusman T."/>
            <person name="Lifshitz Z."/>
            <person name="Cohen O."/>
            <person name="Gilbert J.A."/>
            <person name="Pupko T."/>
            <person name="Shuman H.A."/>
            <person name="Segal G."/>
        </authorList>
    </citation>
    <scope>NUCLEOTIDE SEQUENCE [LARGE SCALE GENOMIC DNA]</scope>
    <source>
        <strain evidence="8 10">ATCC 43877</strain>
    </source>
</reference>
<dbReference type="STRING" id="39962.Lmor_0657"/>
<keyword evidence="3" id="KW-0175">Coiled coil</keyword>
<dbReference type="Proteomes" id="UP000054985">
    <property type="component" value="Unassembled WGS sequence"/>
</dbReference>
<dbReference type="Pfam" id="PF25944">
    <property type="entry name" value="Beta-barrel_RND"/>
    <property type="match status" value="1"/>
</dbReference>
<dbReference type="GO" id="GO:0022857">
    <property type="term" value="F:transmembrane transporter activity"/>
    <property type="evidence" value="ECO:0007669"/>
    <property type="project" value="InterPro"/>
</dbReference>
<dbReference type="OrthoDB" id="9800613at2"/>
<dbReference type="InterPro" id="IPR058627">
    <property type="entry name" value="MdtA-like_C"/>
</dbReference>
<dbReference type="AlphaFoldDB" id="A0A378JZ43"/>
<sequence>MNLDNKSQLLKKAAIGLAILCVIYLVMHPHKSNTPSLPPPVVIIQKPKLMEVTEYITQTGNTVAYNSVDLVARVDGYLDSQKFVDGTYVKKGQELFVIEPEPYYEQLKAAEATVAAQKAAYAYAKTEYERQQLMYKQNATSLKSVEKWASKKDEAKAEIDKAEADAKNAAITYSYTHVLAPFDGRIGRHLVDPGNLVGNGAATKLATIEQIKPIYVYIYLNELDLLKIRAAAKKRGLKASSLPKVPVFVGLQSETDFPHKGSLDFVNTGLNSSTGTMEFRALLENAQLDLVPGLFVNVRIPVSEPSKKLTIPDTSIQYDQIGAYVLTVDSNNYVVLKRIETGSLNNGMRAVLKGIDPQDNIIVSGLQNATPSHLVSPKTQNDGLQKKN</sequence>
<feature type="domain" description="Multidrug resistance protein MdtA-like C-terminal permuted SH3" evidence="7">
    <location>
        <begin position="309"/>
        <end position="367"/>
    </location>
</feature>
<dbReference type="Gene3D" id="2.40.30.170">
    <property type="match status" value="1"/>
</dbReference>
<evidence type="ECO:0000259" key="7">
    <source>
        <dbReference type="Pfam" id="PF25967"/>
    </source>
</evidence>
<evidence type="ECO:0000256" key="1">
    <source>
        <dbReference type="ARBA" id="ARBA00004519"/>
    </source>
</evidence>
<evidence type="ECO:0000313" key="11">
    <source>
        <dbReference type="Proteomes" id="UP000254040"/>
    </source>
</evidence>
<accession>A0A378JZ43</accession>
<evidence type="ECO:0000259" key="5">
    <source>
        <dbReference type="Pfam" id="PF25917"/>
    </source>
</evidence>
<dbReference type="Gene3D" id="2.40.50.100">
    <property type="match status" value="1"/>
</dbReference>
<evidence type="ECO:0000256" key="3">
    <source>
        <dbReference type="SAM" id="Coils"/>
    </source>
</evidence>
<name>A0A378JZ43_9GAMM</name>
<dbReference type="GO" id="GO:0005886">
    <property type="term" value="C:plasma membrane"/>
    <property type="evidence" value="ECO:0007669"/>
    <property type="project" value="TreeGrafter"/>
</dbReference>
<dbReference type="Gene3D" id="2.40.420.20">
    <property type="match status" value="1"/>
</dbReference>
<comment type="subcellular location">
    <subcellularLocation>
        <location evidence="1">Cell inner membrane</location>
        <topology evidence="1">Lipid-anchor</topology>
    </subcellularLocation>
</comment>
<dbReference type="EMBL" id="UGOG01000001">
    <property type="protein sequence ID" value="STX62668.1"/>
    <property type="molecule type" value="Genomic_DNA"/>
</dbReference>